<dbReference type="PATRIC" id="fig|1306954.6.peg.3854"/>
<proteinExistence type="predicted"/>
<gene>
    <name evidence="4" type="ORF">J122_1878</name>
</gene>
<dbReference type="EMBL" id="LOCO01000008">
    <property type="protein sequence ID" value="KXO09931.1"/>
    <property type="molecule type" value="Genomic_DNA"/>
</dbReference>
<name>A0A137SBX4_9GAMM</name>
<feature type="compositionally biased region" description="Basic and acidic residues" evidence="1">
    <location>
        <begin position="235"/>
        <end position="248"/>
    </location>
</feature>
<dbReference type="CDD" id="cd00060">
    <property type="entry name" value="FHA"/>
    <property type="match status" value="1"/>
</dbReference>
<accession>A0A137SBX4</accession>
<evidence type="ECO:0000313" key="5">
    <source>
        <dbReference type="Proteomes" id="UP000070282"/>
    </source>
</evidence>
<reference evidence="5" key="1">
    <citation type="submission" date="2015-12" db="EMBL/GenBank/DDBJ databases">
        <authorList>
            <person name="Lima A."/>
            <person name="Farahani Zayas N."/>
            <person name="Castro Da Silva M.A."/>
            <person name="Cabral A."/>
            <person name="Pessatti M.L."/>
        </authorList>
    </citation>
    <scope>NUCLEOTIDE SEQUENCE [LARGE SCALE GENOMIC DNA]</scope>
    <source>
        <strain evidence="5">LAMA 842</strain>
    </source>
</reference>
<dbReference type="InterPro" id="IPR046883">
    <property type="entry name" value="T6SS_FHA_C"/>
</dbReference>
<organism evidence="4 5">
    <name type="scientific">Marinobacter excellens LAMA 842</name>
    <dbReference type="NCBI Taxonomy" id="1306954"/>
    <lineage>
        <taxon>Bacteria</taxon>
        <taxon>Pseudomonadati</taxon>
        <taxon>Pseudomonadota</taxon>
        <taxon>Gammaproteobacteria</taxon>
        <taxon>Pseudomonadales</taxon>
        <taxon>Marinobacteraceae</taxon>
        <taxon>Marinobacter</taxon>
    </lineage>
</organism>
<dbReference type="SUPFAM" id="SSF49879">
    <property type="entry name" value="SMAD/FHA domain"/>
    <property type="match status" value="1"/>
</dbReference>
<dbReference type="AlphaFoldDB" id="A0A137SBX4"/>
<dbReference type="Gene3D" id="2.60.200.20">
    <property type="match status" value="1"/>
</dbReference>
<evidence type="ECO:0000256" key="1">
    <source>
        <dbReference type="SAM" id="MobiDB-lite"/>
    </source>
</evidence>
<feature type="domain" description="Type VI secretion system FHA" evidence="3">
    <location>
        <begin position="262"/>
        <end position="433"/>
    </location>
</feature>
<sequence length="444" mass="50000">MSNRTAALTLVIINPTETGGGASIEHSFGTGGGSIGTAANDTWRLSPHRTGAVAGHAEVRFLDGGFCLIDRSGRTYINSSSQPVGRGRRARLNHGDTLTIGRYRMRAELNGDAVDRSELDEGSGQDRQLVDVEEESLLRAETGQRMPDGREPLEGLHTPAGEPVSDDPLAPWQEMAREPAEEAPELLASDQSWFARSAEVSDEYRENRDVAMGLPMNRNARKHGHDTQERQGMSEFREHSRETKDTSRQHISGAPLMRGMEADIDFADSDEMRLFLEEAGQTLKATVEGLLALHQGEDSRHRALRTRLQPIEDNPLRLGDDYTGTMQTLFAAERSPVHLSAPAAVRESLESLNHHQQATREAIREALEAILYAFSPEALLRRFHGYRRGLQDNEDEGRWAWNMYQHYYQELRSSRQQGFERLFQEVFDQAYDQHLRQLQRESLS</sequence>
<dbReference type="NCBIfam" id="TIGR03354">
    <property type="entry name" value="VI_FHA"/>
    <property type="match status" value="1"/>
</dbReference>
<evidence type="ECO:0000259" key="3">
    <source>
        <dbReference type="Pfam" id="PF20232"/>
    </source>
</evidence>
<evidence type="ECO:0000313" key="4">
    <source>
        <dbReference type="EMBL" id="KXO09931.1"/>
    </source>
</evidence>
<dbReference type="InterPro" id="IPR017735">
    <property type="entry name" value="T6SS_FHA"/>
</dbReference>
<dbReference type="InterPro" id="IPR000253">
    <property type="entry name" value="FHA_dom"/>
</dbReference>
<dbReference type="Proteomes" id="UP000070282">
    <property type="component" value="Unassembled WGS sequence"/>
</dbReference>
<feature type="domain" description="FHA" evidence="2">
    <location>
        <begin position="56"/>
        <end position="101"/>
    </location>
</feature>
<comment type="caution">
    <text evidence="4">The sequence shown here is derived from an EMBL/GenBank/DDBJ whole genome shotgun (WGS) entry which is preliminary data.</text>
</comment>
<feature type="region of interest" description="Disordered" evidence="1">
    <location>
        <begin position="217"/>
        <end position="250"/>
    </location>
</feature>
<dbReference type="InterPro" id="IPR008984">
    <property type="entry name" value="SMAD_FHA_dom_sf"/>
</dbReference>
<feature type="region of interest" description="Disordered" evidence="1">
    <location>
        <begin position="115"/>
        <end position="164"/>
    </location>
</feature>
<dbReference type="Pfam" id="PF00498">
    <property type="entry name" value="FHA"/>
    <property type="match status" value="1"/>
</dbReference>
<keyword evidence="5" id="KW-1185">Reference proteome</keyword>
<evidence type="ECO:0000259" key="2">
    <source>
        <dbReference type="Pfam" id="PF00498"/>
    </source>
</evidence>
<protein>
    <submittedName>
        <fullName evidence="4">Uncharacterized protein ImpI/VasC</fullName>
    </submittedName>
</protein>
<dbReference type="Pfam" id="PF20232">
    <property type="entry name" value="T6SS_FHA_C"/>
    <property type="match status" value="1"/>
</dbReference>
<dbReference type="RefSeq" id="WP_061331935.1">
    <property type="nucleotide sequence ID" value="NZ_LOCO01000008.1"/>
</dbReference>